<gene>
    <name evidence="1" type="ORF">SAMN05444349_103172</name>
</gene>
<protein>
    <submittedName>
        <fullName evidence="1">Concanavalin A-like lectin/glucanases superfamily protein</fullName>
    </submittedName>
</protein>
<name>A0A1M4UIV2_9BACE</name>
<dbReference type="GO" id="GO:0030246">
    <property type="term" value="F:carbohydrate binding"/>
    <property type="evidence" value="ECO:0007669"/>
    <property type="project" value="UniProtKB-KW"/>
</dbReference>
<keyword evidence="1" id="KW-0430">Lectin</keyword>
<dbReference type="AlphaFoldDB" id="A0A1M4UIV2"/>
<evidence type="ECO:0000313" key="1">
    <source>
        <dbReference type="EMBL" id="SHE56712.1"/>
    </source>
</evidence>
<dbReference type="Gene3D" id="2.60.120.200">
    <property type="match status" value="1"/>
</dbReference>
<accession>A0A1M4UIV2</accession>
<reference evidence="1 2" key="1">
    <citation type="submission" date="2016-11" db="EMBL/GenBank/DDBJ databases">
        <authorList>
            <person name="Jaros S."/>
            <person name="Januszkiewicz K."/>
            <person name="Wedrychowicz H."/>
        </authorList>
    </citation>
    <scope>NUCLEOTIDE SEQUENCE [LARGE SCALE GENOMIC DNA]</scope>
    <source>
        <strain evidence="1 2">DSM 26883</strain>
    </source>
</reference>
<keyword evidence="2" id="KW-1185">Reference proteome</keyword>
<dbReference type="EMBL" id="FQVD01000003">
    <property type="protein sequence ID" value="SHE56712.1"/>
    <property type="molecule type" value="Genomic_DNA"/>
</dbReference>
<dbReference type="OrthoDB" id="1022189at2"/>
<dbReference type="InterPro" id="IPR013320">
    <property type="entry name" value="ConA-like_dom_sf"/>
</dbReference>
<dbReference type="RefSeq" id="WP_025075365.1">
    <property type="nucleotide sequence ID" value="NZ_FQVD01000003.1"/>
</dbReference>
<dbReference type="Proteomes" id="UP000184436">
    <property type="component" value="Unassembled WGS sequence"/>
</dbReference>
<dbReference type="SUPFAM" id="SSF49899">
    <property type="entry name" value="Concanavalin A-like lectins/glucanases"/>
    <property type="match status" value="1"/>
</dbReference>
<dbReference type="Pfam" id="PF13385">
    <property type="entry name" value="Laminin_G_3"/>
    <property type="match status" value="1"/>
</dbReference>
<dbReference type="STRING" id="871325.SAMN05444349_103172"/>
<proteinExistence type="predicted"/>
<organism evidence="1 2">
    <name type="scientific">Bacteroides faecichinchillae</name>
    <dbReference type="NCBI Taxonomy" id="871325"/>
    <lineage>
        <taxon>Bacteria</taxon>
        <taxon>Pseudomonadati</taxon>
        <taxon>Bacteroidota</taxon>
        <taxon>Bacteroidia</taxon>
        <taxon>Bacteroidales</taxon>
        <taxon>Bacteroidaceae</taxon>
        <taxon>Bacteroides</taxon>
    </lineage>
</organism>
<sequence length="552" mass="61564">MKFTKYFMIVPLLCFCACSDDNDDQNNGIPADMVELKVDANEMNIVQGETRVVNIVSGNGEYTVTSANEEVVTAEIDGNKIKLTAVPGENNAQGVVYLKDKYYQRVKIQVNTAAEFDLKLKETSYTLYSNVEGEDEAMVEICTGNGGYSLEIEDENQCVEILGKDQLEDTEKFIVKGIGQGNAEIKVLDRKGKEAFVTLEVIAPKPILTDADEDVILMKANQGKKQVEITSGNGEYKVLDAGDTKIIRLEIYGNKVTVYGKKAGETSFTLTDAKKQVSQSIRVKIAPDKRYAMNLGRDYAVWTHFAEMSGTGADALKAKNNNFKLKKMTWELTCRIDNTYWLQTFMGKEGYFILRGGDDGDQGVQGGNQWGVIDLVGTGDKLKLRTRHDVIKLGEWMHLALVVDCDVEQNDPQNKYKLYINGSKVDWGEIKENSLNFSEIDLCAGGDGGKISIGKAFDNVRFFGGAILEARIWSVCRTEDQLKTNAWNFVEENTEGLLGRWDFSAGAPVAYIEDGTNSDHELLMHVCKYDSFNNIEFPMDKFEEVPVVVPFK</sequence>
<dbReference type="GO" id="GO:0004553">
    <property type="term" value="F:hydrolase activity, hydrolyzing O-glycosyl compounds"/>
    <property type="evidence" value="ECO:0007669"/>
    <property type="project" value="UniProtKB-ARBA"/>
</dbReference>
<dbReference type="GO" id="GO:0005975">
    <property type="term" value="P:carbohydrate metabolic process"/>
    <property type="evidence" value="ECO:0007669"/>
    <property type="project" value="UniProtKB-ARBA"/>
</dbReference>
<evidence type="ECO:0000313" key="2">
    <source>
        <dbReference type="Proteomes" id="UP000184436"/>
    </source>
</evidence>